<dbReference type="GO" id="GO:0015677">
    <property type="term" value="P:copper ion import"/>
    <property type="evidence" value="ECO:0007669"/>
    <property type="project" value="TreeGrafter"/>
</dbReference>
<evidence type="ECO:0000256" key="12">
    <source>
        <dbReference type="ARBA" id="ARBA00048483"/>
    </source>
</evidence>
<evidence type="ECO:0000256" key="5">
    <source>
        <dbReference type="ARBA" id="ARBA00022475"/>
    </source>
</evidence>
<gene>
    <name evidence="16" type="ORF">BU16DRAFT_18217</name>
</gene>
<comment type="catalytic activity">
    <reaction evidence="12">
        <text>2 a Fe(II)-siderophore + NADP(+) + H(+) = 2 a Fe(III)-siderophore + NADPH</text>
        <dbReference type="Rhea" id="RHEA:28795"/>
        <dbReference type="Rhea" id="RHEA-COMP:11342"/>
        <dbReference type="Rhea" id="RHEA-COMP:11344"/>
        <dbReference type="ChEBI" id="CHEBI:15378"/>
        <dbReference type="ChEBI" id="CHEBI:29033"/>
        <dbReference type="ChEBI" id="CHEBI:29034"/>
        <dbReference type="ChEBI" id="CHEBI:57783"/>
        <dbReference type="ChEBI" id="CHEBI:58349"/>
        <dbReference type="EC" id="1.16.1.9"/>
    </reaction>
</comment>
<evidence type="ECO:0000313" key="16">
    <source>
        <dbReference type="EMBL" id="KAF2502757.1"/>
    </source>
</evidence>
<dbReference type="InterPro" id="IPR017927">
    <property type="entry name" value="FAD-bd_FR_type"/>
</dbReference>
<comment type="similarity">
    <text evidence="2">Belongs to the ferric reductase (FRE) family.</text>
</comment>
<evidence type="ECO:0000259" key="15">
    <source>
        <dbReference type="PROSITE" id="PS51384"/>
    </source>
</evidence>
<evidence type="ECO:0000256" key="9">
    <source>
        <dbReference type="ARBA" id="ARBA00023002"/>
    </source>
</evidence>
<keyword evidence="8 13" id="KW-1133">Transmembrane helix</keyword>
<comment type="subcellular location">
    <subcellularLocation>
        <location evidence="1">Cell membrane</location>
        <topology evidence="1">Multi-pass membrane protein</topology>
    </subcellularLocation>
</comment>
<dbReference type="InterPro" id="IPR013130">
    <property type="entry name" value="Fe3_Rdtase_TM_dom"/>
</dbReference>
<dbReference type="AlphaFoldDB" id="A0A6A6RH29"/>
<evidence type="ECO:0000256" key="2">
    <source>
        <dbReference type="ARBA" id="ARBA00006278"/>
    </source>
</evidence>
<evidence type="ECO:0000256" key="1">
    <source>
        <dbReference type="ARBA" id="ARBA00004651"/>
    </source>
</evidence>
<dbReference type="SFLD" id="SFLDG01168">
    <property type="entry name" value="Ferric_reductase_subgroup_(FRE"/>
    <property type="match status" value="1"/>
</dbReference>
<organism evidence="16 17">
    <name type="scientific">Lophium mytilinum</name>
    <dbReference type="NCBI Taxonomy" id="390894"/>
    <lineage>
        <taxon>Eukaryota</taxon>
        <taxon>Fungi</taxon>
        <taxon>Dikarya</taxon>
        <taxon>Ascomycota</taxon>
        <taxon>Pezizomycotina</taxon>
        <taxon>Dothideomycetes</taxon>
        <taxon>Pleosporomycetidae</taxon>
        <taxon>Mytilinidiales</taxon>
        <taxon>Mytilinidiaceae</taxon>
        <taxon>Lophium</taxon>
    </lineage>
</organism>
<keyword evidence="7" id="KW-0249">Electron transport</keyword>
<sequence length="598" mass="66773">MNTMSLLRWAAILIAAPLVAADAPPAGGAASGPDPAELENTSMSYWFGWIWISIVGAFIVYQIVFHLIRYVRTVASLSNDTQRYFAIPSLTFGRFKKHLLDAPLLRTRHHREFKLSSALNVGTLPSRLQMFFLAGYFATNIAFCVISIDWSGDYKEVASEFRNRTGVLSVMNMVPLFLLAGRNNPFITFCGISFDTFNLIHRWIGRIVVLEAVAHTAAWLASKVHTSGWAAVAASIQKSELIMTGTVGTAAFVFLLLHSPSTVRHAFYETFLTMHILVAALSIGALWFHLKTLPQQRILYGVIALWVFERTARVVLLVMRNFGAGGTKADVEVLPGDAVKVTIRMARPWAFRPGQHAYIYMPSVGLWTNHPFSVAWSDEEDNLSEEKGLAMNRQDILENKKTSVSMIIRRRTGFTEKLFRKADLSPSGRFTASAMIEGPYGGENLTSYGTVMLWAAGVGIAHQVPHVRDIVAQFANGTTATRRLTLVWVIQSPEHLEWIRSWMTTILSMPKRRDILKILLFVTRPRSTKEIHSPSSSVQMFPGKPNVQALIDQEMQEGLGAACVSVCGTGGLADDVRRAVRMRQTSWNVDFREESFSW</sequence>
<keyword evidence="17" id="KW-1185">Reference proteome</keyword>
<proteinExistence type="inferred from homology"/>
<feature type="transmembrane region" description="Helical" evidence="13">
    <location>
        <begin position="170"/>
        <end position="191"/>
    </location>
</feature>
<dbReference type="Pfam" id="PF01794">
    <property type="entry name" value="Ferric_reduct"/>
    <property type="match status" value="1"/>
</dbReference>
<evidence type="ECO:0000256" key="4">
    <source>
        <dbReference type="ARBA" id="ARBA00022448"/>
    </source>
</evidence>
<dbReference type="InterPro" id="IPR013121">
    <property type="entry name" value="Fe_red_NAD-bd_6"/>
</dbReference>
<feature type="signal peptide" evidence="14">
    <location>
        <begin position="1"/>
        <end position="21"/>
    </location>
</feature>
<protein>
    <recommendedName>
        <fullName evidence="3">ferric-chelate reductase (NADPH)</fullName>
        <ecNumber evidence="3">1.16.1.9</ecNumber>
    </recommendedName>
</protein>
<dbReference type="GO" id="GO:0005886">
    <property type="term" value="C:plasma membrane"/>
    <property type="evidence" value="ECO:0007669"/>
    <property type="project" value="UniProtKB-SubCell"/>
</dbReference>
<evidence type="ECO:0000256" key="13">
    <source>
        <dbReference type="SAM" id="Phobius"/>
    </source>
</evidence>
<keyword evidence="14" id="KW-0732">Signal</keyword>
<dbReference type="PROSITE" id="PS51384">
    <property type="entry name" value="FAD_FR"/>
    <property type="match status" value="1"/>
</dbReference>
<dbReference type="Pfam" id="PF08030">
    <property type="entry name" value="NAD_binding_6"/>
    <property type="match status" value="1"/>
</dbReference>
<evidence type="ECO:0000313" key="17">
    <source>
        <dbReference type="Proteomes" id="UP000799750"/>
    </source>
</evidence>
<dbReference type="PANTHER" id="PTHR32361">
    <property type="entry name" value="FERRIC/CUPRIC REDUCTASE TRANSMEMBRANE COMPONENT"/>
    <property type="match status" value="1"/>
</dbReference>
<keyword evidence="11 13" id="KW-0472">Membrane</keyword>
<keyword evidence="5" id="KW-1003">Cell membrane</keyword>
<evidence type="ECO:0000256" key="10">
    <source>
        <dbReference type="ARBA" id="ARBA00023065"/>
    </source>
</evidence>
<dbReference type="Pfam" id="PF08022">
    <property type="entry name" value="FAD_binding_8"/>
    <property type="match status" value="1"/>
</dbReference>
<dbReference type="Proteomes" id="UP000799750">
    <property type="component" value="Unassembled WGS sequence"/>
</dbReference>
<evidence type="ECO:0000256" key="6">
    <source>
        <dbReference type="ARBA" id="ARBA00022692"/>
    </source>
</evidence>
<keyword evidence="10" id="KW-0406">Ion transport</keyword>
<feature type="transmembrane region" description="Helical" evidence="13">
    <location>
        <begin position="241"/>
        <end position="259"/>
    </location>
</feature>
<dbReference type="GO" id="GO:0052851">
    <property type="term" value="F:ferric-chelate reductase (NADPH) activity"/>
    <property type="evidence" value="ECO:0007669"/>
    <property type="project" value="UniProtKB-EC"/>
</dbReference>
<name>A0A6A6RH29_9PEZI</name>
<dbReference type="SUPFAM" id="SSF52343">
    <property type="entry name" value="Ferredoxin reductase-like, C-terminal NADP-linked domain"/>
    <property type="match status" value="1"/>
</dbReference>
<evidence type="ECO:0000256" key="11">
    <source>
        <dbReference type="ARBA" id="ARBA00023136"/>
    </source>
</evidence>
<evidence type="ECO:0000256" key="3">
    <source>
        <dbReference type="ARBA" id="ARBA00012668"/>
    </source>
</evidence>
<evidence type="ECO:0000256" key="8">
    <source>
        <dbReference type="ARBA" id="ARBA00022989"/>
    </source>
</evidence>
<dbReference type="OrthoDB" id="4494341at2759"/>
<feature type="chain" id="PRO_5025606149" description="ferric-chelate reductase (NADPH)" evidence="14">
    <location>
        <begin position="22"/>
        <end position="598"/>
    </location>
</feature>
<dbReference type="GO" id="GO:0006879">
    <property type="term" value="P:intracellular iron ion homeostasis"/>
    <property type="evidence" value="ECO:0007669"/>
    <property type="project" value="TreeGrafter"/>
</dbReference>
<keyword evidence="6 13" id="KW-0812">Transmembrane</keyword>
<feature type="transmembrane region" description="Helical" evidence="13">
    <location>
        <begin position="130"/>
        <end position="150"/>
    </location>
</feature>
<dbReference type="EC" id="1.16.1.9" evidence="3"/>
<feature type="domain" description="FAD-binding FR-type" evidence="15">
    <location>
        <begin position="307"/>
        <end position="446"/>
    </location>
</feature>
<evidence type="ECO:0000256" key="7">
    <source>
        <dbReference type="ARBA" id="ARBA00022982"/>
    </source>
</evidence>
<dbReference type="InterPro" id="IPR017938">
    <property type="entry name" value="Riboflavin_synthase-like_b-brl"/>
</dbReference>
<accession>A0A6A6RH29</accession>
<dbReference type="GO" id="GO:0006826">
    <property type="term" value="P:iron ion transport"/>
    <property type="evidence" value="ECO:0007669"/>
    <property type="project" value="TreeGrafter"/>
</dbReference>
<dbReference type="InterPro" id="IPR013112">
    <property type="entry name" value="FAD-bd_8"/>
</dbReference>
<dbReference type="CDD" id="cd06186">
    <property type="entry name" value="NOX_Duox_like_FAD_NADP"/>
    <property type="match status" value="1"/>
</dbReference>
<dbReference type="Gene3D" id="3.40.50.80">
    <property type="entry name" value="Nucleotide-binding domain of ferredoxin-NADP reductase (FNR) module"/>
    <property type="match status" value="1"/>
</dbReference>
<dbReference type="SUPFAM" id="SSF63380">
    <property type="entry name" value="Riboflavin synthase domain-like"/>
    <property type="match status" value="1"/>
</dbReference>
<evidence type="ECO:0000256" key="14">
    <source>
        <dbReference type="SAM" id="SignalP"/>
    </source>
</evidence>
<keyword evidence="4" id="KW-0813">Transport</keyword>
<keyword evidence="9" id="KW-0560">Oxidoreductase</keyword>
<dbReference type="InterPro" id="IPR051410">
    <property type="entry name" value="Ferric/Cupric_Reductase"/>
</dbReference>
<dbReference type="InterPro" id="IPR039261">
    <property type="entry name" value="FNR_nucleotide-bd"/>
</dbReference>
<dbReference type="EMBL" id="MU004181">
    <property type="protein sequence ID" value="KAF2502757.1"/>
    <property type="molecule type" value="Genomic_DNA"/>
</dbReference>
<reference evidence="16" key="1">
    <citation type="journal article" date="2020" name="Stud. Mycol.">
        <title>101 Dothideomycetes genomes: a test case for predicting lifestyles and emergence of pathogens.</title>
        <authorList>
            <person name="Haridas S."/>
            <person name="Albert R."/>
            <person name="Binder M."/>
            <person name="Bloem J."/>
            <person name="Labutti K."/>
            <person name="Salamov A."/>
            <person name="Andreopoulos B."/>
            <person name="Baker S."/>
            <person name="Barry K."/>
            <person name="Bills G."/>
            <person name="Bluhm B."/>
            <person name="Cannon C."/>
            <person name="Castanera R."/>
            <person name="Culley D."/>
            <person name="Daum C."/>
            <person name="Ezra D."/>
            <person name="Gonzalez J."/>
            <person name="Henrissat B."/>
            <person name="Kuo A."/>
            <person name="Liang C."/>
            <person name="Lipzen A."/>
            <person name="Lutzoni F."/>
            <person name="Magnuson J."/>
            <person name="Mondo S."/>
            <person name="Nolan M."/>
            <person name="Ohm R."/>
            <person name="Pangilinan J."/>
            <person name="Park H.-J."/>
            <person name="Ramirez L."/>
            <person name="Alfaro M."/>
            <person name="Sun H."/>
            <person name="Tritt A."/>
            <person name="Yoshinaga Y."/>
            <person name="Zwiers L.-H."/>
            <person name="Turgeon B."/>
            <person name="Goodwin S."/>
            <person name="Spatafora J."/>
            <person name="Crous P."/>
            <person name="Grigoriev I."/>
        </authorList>
    </citation>
    <scope>NUCLEOTIDE SEQUENCE</scope>
    <source>
        <strain evidence="16">CBS 269.34</strain>
    </source>
</reference>
<dbReference type="SFLD" id="SFLDS00052">
    <property type="entry name" value="Ferric_Reductase_Domain"/>
    <property type="match status" value="1"/>
</dbReference>
<feature type="transmembrane region" description="Helical" evidence="13">
    <location>
        <begin position="271"/>
        <end position="290"/>
    </location>
</feature>
<dbReference type="PANTHER" id="PTHR32361:SF24">
    <property type="entry name" value="REDUCTASE, PUTATIVE (AFU_ORTHOLOGUE AFUA_3G10820)-RELATED"/>
    <property type="match status" value="1"/>
</dbReference>
<feature type="transmembrane region" description="Helical" evidence="13">
    <location>
        <begin position="45"/>
        <end position="68"/>
    </location>
</feature>
<feature type="transmembrane region" description="Helical" evidence="13">
    <location>
        <begin position="203"/>
        <end position="221"/>
    </location>
</feature>